<dbReference type="EMBL" id="MGJN01000019">
    <property type="protein sequence ID" value="OGN06506.1"/>
    <property type="molecule type" value="Genomic_DNA"/>
</dbReference>
<evidence type="ECO:0000313" key="3">
    <source>
        <dbReference type="Proteomes" id="UP000176834"/>
    </source>
</evidence>
<dbReference type="Proteomes" id="UP000176834">
    <property type="component" value="Unassembled WGS sequence"/>
</dbReference>
<gene>
    <name evidence="2" type="ORF">A3B86_03605</name>
</gene>
<comment type="caution">
    <text evidence="2">The sequence shown here is derived from an EMBL/GenBank/DDBJ whole genome shotgun (WGS) entry which is preliminary data.</text>
</comment>
<reference evidence="2 3" key="1">
    <citation type="journal article" date="2016" name="Nat. Commun.">
        <title>Thousands of microbial genomes shed light on interconnected biogeochemical processes in an aquifer system.</title>
        <authorList>
            <person name="Anantharaman K."/>
            <person name="Brown C.T."/>
            <person name="Hug L.A."/>
            <person name="Sharon I."/>
            <person name="Castelle C.J."/>
            <person name="Probst A.J."/>
            <person name="Thomas B.C."/>
            <person name="Singh A."/>
            <person name="Wilkins M.J."/>
            <person name="Karaoz U."/>
            <person name="Brodie E.L."/>
            <person name="Williams K.H."/>
            <person name="Hubbard S.S."/>
            <person name="Banfield J.F."/>
        </authorList>
    </citation>
    <scope>NUCLEOTIDE SEQUENCE [LARGE SCALE GENOMIC DNA]</scope>
</reference>
<feature type="region of interest" description="Disordered" evidence="1">
    <location>
        <begin position="314"/>
        <end position="345"/>
    </location>
</feature>
<feature type="compositionally biased region" description="Basic and acidic residues" evidence="1">
    <location>
        <begin position="330"/>
        <end position="345"/>
    </location>
</feature>
<evidence type="ECO:0000256" key="1">
    <source>
        <dbReference type="SAM" id="MobiDB-lite"/>
    </source>
</evidence>
<name>A0A1F8F2N0_9BACT</name>
<evidence type="ECO:0000313" key="2">
    <source>
        <dbReference type="EMBL" id="OGN06506.1"/>
    </source>
</evidence>
<feature type="compositionally biased region" description="Low complexity" evidence="1">
    <location>
        <begin position="314"/>
        <end position="329"/>
    </location>
</feature>
<dbReference type="AlphaFoldDB" id="A0A1F8F2N0"/>
<proteinExistence type="predicted"/>
<sequence length="345" mass="38887">MGGGGSYYDRDVTDKSFRTSAGYTTTTERELRQSSMDPALLPKNRRVICMAKNPLVYNPDVTGSLGNLPKIIYDKWPGIVGQIVARKYLPDPQMSIAATGDIRSDRSPLQMADFSALRNLDKWFKKIHFEGNGGGQGSESYAMTAYYYAYICDMPKVENPIYLITADEAFVENLYADDLREHFGGEHGDTTAKKVFDDLVEKFKENVFLIHRRYAGIGSEGWTERKIVDQWEGVLGQERVIHLPDDLAIGDITLGVYAIVSGTRTLKQYLEDMRTRPLDLGEGIKYEPQSDKRIKQVDEALQPLKDFKPVKSVRSTVTVTKKNKSTSVSSKKEKASKKGDRSWKI</sequence>
<accession>A0A1F8F2N0</accession>
<protein>
    <submittedName>
        <fullName evidence="2">Uncharacterized protein</fullName>
    </submittedName>
</protein>
<organism evidence="2 3">
    <name type="scientific">Candidatus Yanofskybacteria bacterium RIFCSPHIGHO2_02_FULL_38_22b</name>
    <dbReference type="NCBI Taxonomy" id="1802673"/>
    <lineage>
        <taxon>Bacteria</taxon>
        <taxon>Candidatus Yanofskyibacteriota</taxon>
    </lineage>
</organism>